<dbReference type="Proteomes" id="UP001058271">
    <property type="component" value="Chromosome"/>
</dbReference>
<accession>A0ABY5YWH5</accession>
<keyword evidence="3" id="KW-1185">Reference proteome</keyword>
<dbReference type="SUPFAM" id="SSF53335">
    <property type="entry name" value="S-adenosyl-L-methionine-dependent methyltransferases"/>
    <property type="match status" value="1"/>
</dbReference>
<evidence type="ECO:0000256" key="1">
    <source>
        <dbReference type="SAM" id="MobiDB-lite"/>
    </source>
</evidence>
<dbReference type="InterPro" id="IPR029063">
    <property type="entry name" value="SAM-dependent_MTases_sf"/>
</dbReference>
<evidence type="ECO:0000313" key="2">
    <source>
        <dbReference type="EMBL" id="UWZ34116.1"/>
    </source>
</evidence>
<sequence length="261" mass="28326">MIQNSPGPRATEGGAVPNTDDRSPPTGILGDQHVQSEVLEGLAMAKNHRRWFVAFATPYLGDDPIEVSAGLGDYAAEWLEHAPRMTLTEADPGRLLALKERFSANPGVTVRELMLPSDEAGGHSAAVSYNVLEHIEDDIGALRTMRSLVRPGGHVVVVVPAFPFAMGPADVATGHVRRYTRKTMRVALTRAGLEIEKLHYANSLGLIGYYVSTCLLRQLPGPGPMVKFYDSTVAPVTRLMERVVRPPFGQSVIAIARRPVN</sequence>
<dbReference type="EMBL" id="CP073721">
    <property type="protein sequence ID" value="UWZ34116.1"/>
    <property type="molecule type" value="Genomic_DNA"/>
</dbReference>
<dbReference type="GO" id="GO:0032259">
    <property type="term" value="P:methylation"/>
    <property type="evidence" value="ECO:0007669"/>
    <property type="project" value="UniProtKB-KW"/>
</dbReference>
<protein>
    <submittedName>
        <fullName evidence="2">Class I SAM-dependent methyltransferase</fullName>
    </submittedName>
</protein>
<proteinExistence type="predicted"/>
<gene>
    <name evidence="2" type="ORF">Drose_22990</name>
</gene>
<name>A0ABY5YWH5_9ACTN</name>
<evidence type="ECO:0000313" key="3">
    <source>
        <dbReference type="Proteomes" id="UP001058271"/>
    </source>
</evidence>
<feature type="region of interest" description="Disordered" evidence="1">
    <location>
        <begin position="1"/>
        <end position="30"/>
    </location>
</feature>
<keyword evidence="2" id="KW-0489">Methyltransferase</keyword>
<keyword evidence="2" id="KW-0808">Transferase</keyword>
<organism evidence="2 3">
    <name type="scientific">Dactylosporangium roseum</name>
    <dbReference type="NCBI Taxonomy" id="47989"/>
    <lineage>
        <taxon>Bacteria</taxon>
        <taxon>Bacillati</taxon>
        <taxon>Actinomycetota</taxon>
        <taxon>Actinomycetes</taxon>
        <taxon>Micromonosporales</taxon>
        <taxon>Micromonosporaceae</taxon>
        <taxon>Dactylosporangium</taxon>
    </lineage>
</organism>
<dbReference type="GO" id="GO:0008168">
    <property type="term" value="F:methyltransferase activity"/>
    <property type="evidence" value="ECO:0007669"/>
    <property type="project" value="UniProtKB-KW"/>
</dbReference>
<dbReference type="Pfam" id="PF13489">
    <property type="entry name" value="Methyltransf_23"/>
    <property type="match status" value="1"/>
</dbReference>
<reference evidence="2" key="1">
    <citation type="submission" date="2021-04" db="EMBL/GenBank/DDBJ databases">
        <title>Biosynthetic gene clusters of Dactylosporangioum roseum.</title>
        <authorList>
            <person name="Hartkoorn R.C."/>
            <person name="Beaudoing E."/>
            <person name="Hot D."/>
            <person name="Moureu S."/>
        </authorList>
    </citation>
    <scope>NUCLEOTIDE SEQUENCE</scope>
    <source>
        <strain evidence="2">NRRL B-16295</strain>
    </source>
</reference>
<dbReference type="Gene3D" id="3.40.50.150">
    <property type="entry name" value="Vaccinia Virus protein VP39"/>
    <property type="match status" value="1"/>
</dbReference>